<accession>A0A447GL98</accession>
<dbReference type="InterPro" id="IPR038332">
    <property type="entry name" value="PPE_sf"/>
</dbReference>
<proteinExistence type="predicted"/>
<reference evidence="3" key="1">
    <citation type="submission" date="2018-02" db="EMBL/GenBank/DDBJ databases">
        <authorList>
            <person name="Seth-Smith MB H."/>
            <person name="Seth-Smith H."/>
        </authorList>
    </citation>
    <scope>NUCLEOTIDE SEQUENCE [LARGE SCALE GENOMIC DNA]</scope>
</reference>
<dbReference type="EMBL" id="LR130759">
    <property type="protein sequence ID" value="VDM91199.1"/>
    <property type="molecule type" value="Genomic_DNA"/>
</dbReference>
<evidence type="ECO:0000313" key="3">
    <source>
        <dbReference type="Proteomes" id="UP000269998"/>
    </source>
</evidence>
<dbReference type="KEGG" id="mbai:MB901379_04816"/>
<evidence type="ECO:0000259" key="1">
    <source>
        <dbReference type="Pfam" id="PF00934"/>
    </source>
</evidence>
<gene>
    <name evidence="2" type="ORF">MB901379_04816</name>
</gene>
<dbReference type="InterPro" id="IPR000084">
    <property type="entry name" value="PE-PGRS_N"/>
</dbReference>
<evidence type="ECO:0000313" key="2">
    <source>
        <dbReference type="EMBL" id="VDM91199.1"/>
    </source>
</evidence>
<dbReference type="SUPFAM" id="SSF140459">
    <property type="entry name" value="PE/PPE dimer-like"/>
    <property type="match status" value="1"/>
</dbReference>
<dbReference type="Pfam" id="PF00934">
    <property type="entry name" value="PE"/>
    <property type="match status" value="1"/>
</dbReference>
<dbReference type="OrthoDB" id="4752283at2"/>
<sequence>MSFVVTAPEMVTAAAGNLAQIGSTIENAVAAAVGPTTQVATAAADEVSIAISQLFGTFGQEFQAISSQAAAFHADFVDLLNGGATAYLNAEIANAEQNLASGPASGLMSGQIGAEIQAASGAIAGAPALRRFGAALVSGLSASSAAAAPLPGGAYQQLFANTAANLQSLGSAWAARPFPLLSQIIANQQVYGQQLAVALANAIANFPAALANLPATIQAAIQQLLNFDVAYYLQQFIATQLGFAQTAGSELSAAINEVMAGLPAYSSGLELAFHTLLAGDFSGAAVELAKAHANLLVTGVDTSNVVFDIPNLRVTENVKLLGPLGHLFTLAGIPGQEAQYLTNQLPAGSIPRQMSQNFANMIKTLTDPTISATATLRVSPLGVDVSALFGTPLVLTYAAAGAPVSAMYAAASSATAIQQALATGNGFAALGSLVDAPAVIANGFLNNHSVLDLTVPVPLPQPFTQTLAVVLHMPIDGILVPPHAVTATVDLRSIGGGTIDVPIGGTPFSGMVPLVINYVPQQLASAITPAA</sequence>
<organism evidence="2 3">
    <name type="scientific">Mycobacterium basiliense</name>
    <dbReference type="NCBI Taxonomy" id="2094119"/>
    <lineage>
        <taxon>Bacteria</taxon>
        <taxon>Bacillati</taxon>
        <taxon>Actinomycetota</taxon>
        <taxon>Actinomycetes</taxon>
        <taxon>Mycobacteriales</taxon>
        <taxon>Mycobacteriaceae</taxon>
        <taxon>Mycobacterium</taxon>
    </lineage>
</organism>
<dbReference type="AlphaFoldDB" id="A0A447GL98"/>
<dbReference type="Gene3D" id="1.10.287.850">
    <property type="entry name" value="HP0062-like domain"/>
    <property type="match status" value="1"/>
</dbReference>
<dbReference type="Proteomes" id="UP000269998">
    <property type="component" value="Chromosome"/>
</dbReference>
<feature type="domain" description="PE" evidence="1">
    <location>
        <begin position="4"/>
        <end position="94"/>
    </location>
</feature>
<dbReference type="RefSeq" id="WP_158018756.1">
    <property type="nucleotide sequence ID" value="NZ_CBCSKE010000030.1"/>
</dbReference>
<protein>
    <submittedName>
        <fullName evidence="2">PE family protein</fullName>
    </submittedName>
</protein>
<name>A0A447GL98_9MYCO</name>
<keyword evidence="3" id="KW-1185">Reference proteome</keyword>
<dbReference type="FunFam" id="1.10.287.850:FF:000001">
    <property type="entry name" value="PE_PGRS39"/>
    <property type="match status" value="1"/>
</dbReference>